<accession>A0A3B0SLP3</accession>
<evidence type="ECO:0000313" key="7">
    <source>
        <dbReference type="EMBL" id="VAW01907.1"/>
    </source>
</evidence>
<proteinExistence type="inferred from homology"/>
<dbReference type="HAMAP" id="MF_00087">
    <property type="entry name" value="Glu_tRNA_reductase"/>
    <property type="match status" value="1"/>
</dbReference>
<dbReference type="InterPro" id="IPR000343">
    <property type="entry name" value="4pyrrol_synth_GluRdtase"/>
</dbReference>
<dbReference type="InterPro" id="IPR036291">
    <property type="entry name" value="NAD(P)-bd_dom_sf"/>
</dbReference>
<gene>
    <name evidence="7" type="ORF">MNBD_ACTINO01-1252</name>
</gene>
<evidence type="ECO:0000256" key="3">
    <source>
        <dbReference type="ARBA" id="ARBA00023244"/>
    </source>
</evidence>
<keyword evidence="1" id="KW-0521">NADP</keyword>
<keyword evidence="2" id="KW-0560">Oxidoreductase</keyword>
<dbReference type="Pfam" id="PF05201">
    <property type="entry name" value="GlutR_N"/>
    <property type="match status" value="1"/>
</dbReference>
<evidence type="ECO:0000259" key="6">
    <source>
        <dbReference type="Pfam" id="PF05201"/>
    </source>
</evidence>
<dbReference type="Gene3D" id="3.40.50.720">
    <property type="entry name" value="NAD(P)-binding Rossmann-like Domain"/>
    <property type="match status" value="1"/>
</dbReference>
<dbReference type="InterPro" id="IPR036343">
    <property type="entry name" value="GluRdtase_N_sf"/>
</dbReference>
<reference evidence="7" key="1">
    <citation type="submission" date="2018-06" db="EMBL/GenBank/DDBJ databases">
        <authorList>
            <person name="Zhirakovskaya E."/>
        </authorList>
    </citation>
    <scope>NUCLEOTIDE SEQUENCE</scope>
</reference>
<dbReference type="InterPro" id="IPR015895">
    <property type="entry name" value="4pyrrol_synth_GluRdtase_N"/>
</dbReference>
<evidence type="ECO:0000256" key="1">
    <source>
        <dbReference type="ARBA" id="ARBA00022857"/>
    </source>
</evidence>
<dbReference type="SUPFAM" id="SSF69742">
    <property type="entry name" value="Glutamyl tRNA-reductase catalytic, N-terminal domain"/>
    <property type="match status" value="1"/>
</dbReference>
<dbReference type="InterPro" id="IPR006151">
    <property type="entry name" value="Shikm_DH/Glu-tRNA_Rdtase"/>
</dbReference>
<evidence type="ECO:0000259" key="5">
    <source>
        <dbReference type="Pfam" id="PF01488"/>
    </source>
</evidence>
<dbReference type="SUPFAM" id="SSF51735">
    <property type="entry name" value="NAD(P)-binding Rossmann-fold domains"/>
    <property type="match status" value="1"/>
</dbReference>
<feature type="domain" description="Glutamyl-tRNA reductase N-terminal" evidence="6">
    <location>
        <begin position="9"/>
        <end position="149"/>
    </location>
</feature>
<feature type="non-terminal residue" evidence="7">
    <location>
        <position position="332"/>
    </location>
</feature>
<dbReference type="AlphaFoldDB" id="A0A3B0SLP3"/>
<keyword evidence="3" id="KW-0627">Porphyrin biosynthesis</keyword>
<sequence>MKDFEISSVSYTYPAVPSDDRAQLATSLGPVPTALTRLCEAGIPSFILSTCLRIEIAIPGSLEQLDEALQILFGDVPKPPGTVQRSGADAVEHIFRIVSGLESPVVGEREILVQFRHAALDAAKHGGAKGTFVGVLDSAIAAARSVREELPADPRRSMAAVAAGLTAPADRVAVFGHGEMGRSVAEALLDLPHKPIVEVYVRRPELIASQQVIIRPLSEAPTALVTMPAVVSATSAKTRLIPTDELAVLLASRTKPLIMVDMAMPPDFSPPAGAAVEYHDIDHLATLAKDHMPRGRADEIVSHAAEEFLHKIWAGRRTGHLIEHLFDQADEA</sequence>
<dbReference type="GO" id="GO:0050661">
    <property type="term" value="F:NADP binding"/>
    <property type="evidence" value="ECO:0007669"/>
    <property type="project" value="InterPro"/>
</dbReference>
<protein>
    <recommendedName>
        <fullName evidence="8">Glutamyl-tRNA reductase</fullName>
    </recommendedName>
</protein>
<dbReference type="Pfam" id="PF01488">
    <property type="entry name" value="Shikimate_DH"/>
    <property type="match status" value="1"/>
</dbReference>
<dbReference type="Gene3D" id="3.30.460.30">
    <property type="entry name" value="Glutamyl-tRNA reductase, N-terminal domain"/>
    <property type="match status" value="1"/>
</dbReference>
<comment type="pathway">
    <text evidence="4">Porphyrin-containing compound metabolism.</text>
</comment>
<organism evidence="7">
    <name type="scientific">hydrothermal vent metagenome</name>
    <dbReference type="NCBI Taxonomy" id="652676"/>
    <lineage>
        <taxon>unclassified sequences</taxon>
        <taxon>metagenomes</taxon>
        <taxon>ecological metagenomes</taxon>
    </lineage>
</organism>
<name>A0A3B0SLP3_9ZZZZ</name>
<evidence type="ECO:0000256" key="4">
    <source>
        <dbReference type="ARBA" id="ARBA00023444"/>
    </source>
</evidence>
<dbReference type="PANTHER" id="PTHR43013">
    <property type="entry name" value="GLUTAMYL-TRNA REDUCTASE"/>
    <property type="match status" value="1"/>
</dbReference>
<dbReference type="GO" id="GO:0019353">
    <property type="term" value="P:protoporphyrinogen IX biosynthetic process from glutamate"/>
    <property type="evidence" value="ECO:0007669"/>
    <property type="project" value="TreeGrafter"/>
</dbReference>
<dbReference type="GO" id="GO:0008883">
    <property type="term" value="F:glutamyl-tRNA reductase activity"/>
    <property type="evidence" value="ECO:0007669"/>
    <property type="project" value="InterPro"/>
</dbReference>
<evidence type="ECO:0000256" key="2">
    <source>
        <dbReference type="ARBA" id="ARBA00023002"/>
    </source>
</evidence>
<feature type="domain" description="Quinate/shikimate 5-dehydrogenase/glutamyl-tRNA reductase" evidence="5">
    <location>
        <begin position="170"/>
        <end position="285"/>
    </location>
</feature>
<dbReference type="PANTHER" id="PTHR43013:SF1">
    <property type="entry name" value="GLUTAMYL-TRNA REDUCTASE"/>
    <property type="match status" value="1"/>
</dbReference>
<dbReference type="EMBL" id="UOEI01000312">
    <property type="protein sequence ID" value="VAW01907.1"/>
    <property type="molecule type" value="Genomic_DNA"/>
</dbReference>
<evidence type="ECO:0008006" key="8">
    <source>
        <dbReference type="Google" id="ProtNLM"/>
    </source>
</evidence>